<proteinExistence type="inferred from homology"/>
<feature type="domain" description="SUI1" evidence="4">
    <location>
        <begin position="95"/>
        <end position="165"/>
    </location>
</feature>
<comment type="caution">
    <text evidence="5">The sequence shown here is derived from an EMBL/GenBank/DDBJ whole genome shotgun (WGS) entry which is preliminary data.</text>
</comment>
<dbReference type="Pfam" id="PF01253">
    <property type="entry name" value="SUI1"/>
    <property type="match status" value="1"/>
</dbReference>
<evidence type="ECO:0000313" key="5">
    <source>
        <dbReference type="EMBL" id="KAJ2781738.1"/>
    </source>
</evidence>
<feature type="region of interest" description="Disordered" evidence="3">
    <location>
        <begin position="56"/>
        <end position="78"/>
    </location>
</feature>
<dbReference type="PANTHER" id="PTHR10388">
    <property type="entry name" value="EUKARYOTIC TRANSLATION INITIATION FACTOR SUI1"/>
    <property type="match status" value="1"/>
</dbReference>
<dbReference type="CDD" id="cd11566">
    <property type="entry name" value="eIF1_SUI1"/>
    <property type="match status" value="1"/>
</dbReference>
<evidence type="ECO:0000256" key="3">
    <source>
        <dbReference type="SAM" id="MobiDB-lite"/>
    </source>
</evidence>
<dbReference type="Gene3D" id="3.30.780.10">
    <property type="entry name" value="SUI1-like domain"/>
    <property type="match status" value="1"/>
</dbReference>
<dbReference type="PROSITE" id="PS50296">
    <property type="entry name" value="SUI1"/>
    <property type="match status" value="1"/>
</dbReference>
<evidence type="ECO:0000313" key="6">
    <source>
        <dbReference type="Proteomes" id="UP001140217"/>
    </source>
</evidence>
<dbReference type="Proteomes" id="UP001140217">
    <property type="component" value="Unassembled WGS sequence"/>
</dbReference>
<name>A0A9W8LIT0_9FUNG</name>
<keyword evidence="2" id="KW-0648">Protein biosynthesis</keyword>
<reference evidence="5" key="1">
    <citation type="submission" date="2022-07" db="EMBL/GenBank/DDBJ databases">
        <title>Phylogenomic reconstructions and comparative analyses of Kickxellomycotina fungi.</title>
        <authorList>
            <person name="Reynolds N.K."/>
            <person name="Stajich J.E."/>
            <person name="Barry K."/>
            <person name="Grigoriev I.V."/>
            <person name="Crous P."/>
            <person name="Smith M.E."/>
        </authorList>
    </citation>
    <scope>NUCLEOTIDE SEQUENCE</scope>
    <source>
        <strain evidence="5">NBRC 105414</strain>
    </source>
</reference>
<dbReference type="OrthoDB" id="10248435at2759"/>
<keyword evidence="6" id="KW-1185">Reference proteome</keyword>
<dbReference type="GO" id="GO:0003743">
    <property type="term" value="F:translation initiation factor activity"/>
    <property type="evidence" value="ECO:0007669"/>
    <property type="project" value="UniProtKB-KW"/>
</dbReference>
<dbReference type="EMBL" id="JANBUL010000094">
    <property type="protein sequence ID" value="KAJ2781738.1"/>
    <property type="molecule type" value="Genomic_DNA"/>
</dbReference>
<organism evidence="5 6">
    <name type="scientific">Coemansia javaensis</name>
    <dbReference type="NCBI Taxonomy" id="2761396"/>
    <lineage>
        <taxon>Eukaryota</taxon>
        <taxon>Fungi</taxon>
        <taxon>Fungi incertae sedis</taxon>
        <taxon>Zoopagomycota</taxon>
        <taxon>Kickxellomycotina</taxon>
        <taxon>Kickxellomycetes</taxon>
        <taxon>Kickxellales</taxon>
        <taxon>Kickxellaceae</taxon>
        <taxon>Coemansia</taxon>
    </lineage>
</organism>
<dbReference type="SUPFAM" id="SSF55159">
    <property type="entry name" value="eIF1-like"/>
    <property type="match status" value="1"/>
</dbReference>
<evidence type="ECO:0000256" key="2">
    <source>
        <dbReference type="ARBA" id="ARBA00022917"/>
    </source>
</evidence>
<keyword evidence="5" id="KW-0396">Initiation factor</keyword>
<dbReference type="InterPro" id="IPR001950">
    <property type="entry name" value="SUI1"/>
</dbReference>
<accession>A0A9W8LIT0</accession>
<evidence type="ECO:0000259" key="4">
    <source>
        <dbReference type="PROSITE" id="PS50296"/>
    </source>
</evidence>
<gene>
    <name evidence="5" type="primary">SUI1_2</name>
    <name evidence="5" type="ORF">H4R18_002697</name>
</gene>
<dbReference type="InterPro" id="IPR036877">
    <property type="entry name" value="SUI1_dom_sf"/>
</dbReference>
<evidence type="ECO:0000256" key="1">
    <source>
        <dbReference type="ARBA" id="ARBA00005422"/>
    </source>
</evidence>
<sequence length="177" mass="19609">METTLYRDSGYSSVEDAPPVAVANAPLPDVFAGMGGGDGYNSEDNGMLSKKSRAAAREKGKKSRARDLPPSLNEGNKLDMSILDGGDHNEFNTHIHIRIQQRNGRKWITYLEGLPSQFDLKRMLKYFTKAFACQGTVVKDKSDNKFIRLSGDQRVKLHEFLVGEGIAGDKNIHVHGM</sequence>
<protein>
    <submittedName>
        <fullName evidence="5">Eukaryotic translation initiation factor eIF-1</fullName>
    </submittedName>
</protein>
<dbReference type="AlphaFoldDB" id="A0A9W8LIT0"/>
<comment type="similarity">
    <text evidence="1">Belongs to the SUI1 family.</text>
</comment>
<dbReference type="InterPro" id="IPR005874">
    <property type="entry name" value="SUI1_euk"/>
</dbReference>